<evidence type="ECO:0000256" key="1">
    <source>
        <dbReference type="SAM" id="Phobius"/>
    </source>
</evidence>
<gene>
    <name evidence="2" type="ORF">DPBNPPHM_03957</name>
</gene>
<reference evidence="2 3" key="1">
    <citation type="submission" date="2019-11" db="EMBL/GenBank/DDBJ databases">
        <authorList>
            <person name="Holert J."/>
        </authorList>
    </citation>
    <scope>NUCLEOTIDE SEQUENCE [LARGE SCALE GENOMIC DNA]</scope>
    <source>
        <strain evidence="2">BC5_2</strain>
    </source>
</reference>
<accession>A0A5S9PC43</accession>
<evidence type="ECO:0000313" key="3">
    <source>
        <dbReference type="Proteomes" id="UP000434580"/>
    </source>
</evidence>
<name>A0A5S9PC43_9GAMM</name>
<proteinExistence type="predicted"/>
<keyword evidence="1" id="KW-0472">Membrane</keyword>
<dbReference type="EMBL" id="CACSII010000010">
    <property type="protein sequence ID" value="CAA0102030.1"/>
    <property type="molecule type" value="Genomic_DNA"/>
</dbReference>
<dbReference type="Proteomes" id="UP000434580">
    <property type="component" value="Unassembled WGS sequence"/>
</dbReference>
<keyword evidence="1" id="KW-1133">Transmembrane helix</keyword>
<sequence length="48" mass="5414">MSDQLQRAIERVPTSVINVGRSGWLVLLILATLHVWGTGSGEFIYWDQ</sequence>
<feature type="transmembrane region" description="Helical" evidence="1">
    <location>
        <begin position="24"/>
        <end position="46"/>
    </location>
</feature>
<evidence type="ECO:0000313" key="2">
    <source>
        <dbReference type="EMBL" id="CAA0102030.1"/>
    </source>
</evidence>
<protein>
    <submittedName>
        <fullName evidence="2">Uncharacterized protein</fullName>
    </submittedName>
</protein>
<dbReference type="AlphaFoldDB" id="A0A5S9PC43"/>
<keyword evidence="1" id="KW-0812">Transmembrane</keyword>
<organism evidence="2 3">
    <name type="scientific">BD1-7 clade bacterium</name>
    <dbReference type="NCBI Taxonomy" id="2029982"/>
    <lineage>
        <taxon>Bacteria</taxon>
        <taxon>Pseudomonadati</taxon>
        <taxon>Pseudomonadota</taxon>
        <taxon>Gammaproteobacteria</taxon>
        <taxon>Cellvibrionales</taxon>
        <taxon>Spongiibacteraceae</taxon>
        <taxon>BD1-7 clade</taxon>
    </lineage>
</organism>